<dbReference type="AlphaFoldDB" id="A0A9D2KX84"/>
<evidence type="ECO:0000313" key="2">
    <source>
        <dbReference type="EMBL" id="HJA86630.1"/>
    </source>
</evidence>
<reference evidence="2" key="1">
    <citation type="journal article" date="2021" name="PeerJ">
        <title>Extensive microbial diversity within the chicken gut microbiome revealed by metagenomics and culture.</title>
        <authorList>
            <person name="Gilroy R."/>
            <person name="Ravi A."/>
            <person name="Getino M."/>
            <person name="Pursley I."/>
            <person name="Horton D.L."/>
            <person name="Alikhan N.F."/>
            <person name="Baker D."/>
            <person name="Gharbi K."/>
            <person name="Hall N."/>
            <person name="Watson M."/>
            <person name="Adriaenssens E.M."/>
            <person name="Foster-Nyarko E."/>
            <person name="Jarju S."/>
            <person name="Secka A."/>
            <person name="Antonio M."/>
            <person name="Oren A."/>
            <person name="Chaudhuri R.R."/>
            <person name="La Ragione R."/>
            <person name="Hildebrand F."/>
            <person name="Pallen M.J."/>
        </authorList>
    </citation>
    <scope>NUCLEOTIDE SEQUENCE</scope>
    <source>
        <strain evidence="2">ChiHjej12B11-9795</strain>
    </source>
</reference>
<dbReference type="Pfam" id="PF16139">
    <property type="entry name" value="DUF4847"/>
    <property type="match status" value="1"/>
</dbReference>
<evidence type="ECO:0000256" key="1">
    <source>
        <dbReference type="SAM" id="SignalP"/>
    </source>
</evidence>
<organism evidence="2 3">
    <name type="scientific">Candidatus Bacteroides avicola</name>
    <dbReference type="NCBI Taxonomy" id="2838468"/>
    <lineage>
        <taxon>Bacteria</taxon>
        <taxon>Pseudomonadati</taxon>
        <taxon>Bacteroidota</taxon>
        <taxon>Bacteroidia</taxon>
        <taxon>Bacteroidales</taxon>
        <taxon>Bacteroidaceae</taxon>
        <taxon>Bacteroides</taxon>
    </lineage>
</organism>
<dbReference type="Proteomes" id="UP000823862">
    <property type="component" value="Unassembled WGS sequence"/>
</dbReference>
<reference evidence="2" key="2">
    <citation type="submission" date="2021-04" db="EMBL/GenBank/DDBJ databases">
        <authorList>
            <person name="Gilroy R."/>
        </authorList>
    </citation>
    <scope>NUCLEOTIDE SEQUENCE</scope>
    <source>
        <strain evidence="2">ChiHjej12B11-9795</strain>
    </source>
</reference>
<accession>A0A9D2KX84</accession>
<keyword evidence="1" id="KW-0732">Signal</keyword>
<dbReference type="CDD" id="cd14492">
    <property type="entry name" value="lipocalin_MxiM-like"/>
    <property type="match status" value="1"/>
</dbReference>
<feature type="signal peptide" evidence="1">
    <location>
        <begin position="1"/>
        <end position="19"/>
    </location>
</feature>
<sequence>MRKLLTLLLFATLLPLLEACDQGDDIAEIFTGKTWKLTYITMNGQTVDFWNGNEAAYNESERLRRQSATFTVTFHGGDTESVAGGEFNARAVNRTINGQWTADGVSHELRLTDIRVTGSDTDVLATAFYNGLQNATRYEGDSQNLYIYYEDGETTKCMAFHVQ</sequence>
<feature type="chain" id="PRO_5039336267" evidence="1">
    <location>
        <begin position="20"/>
        <end position="163"/>
    </location>
</feature>
<dbReference type="Gene3D" id="2.40.128.270">
    <property type="match status" value="1"/>
</dbReference>
<gene>
    <name evidence="2" type="ORF">H9950_10655</name>
</gene>
<dbReference type="InterPro" id="IPR032316">
    <property type="entry name" value="DUF4847"/>
</dbReference>
<name>A0A9D2KX84_9BACE</name>
<protein>
    <submittedName>
        <fullName evidence="2">DUF4847 domain-containing protein</fullName>
    </submittedName>
</protein>
<dbReference type="EMBL" id="DWZI01000053">
    <property type="protein sequence ID" value="HJA86630.1"/>
    <property type="molecule type" value="Genomic_DNA"/>
</dbReference>
<comment type="caution">
    <text evidence="2">The sequence shown here is derived from an EMBL/GenBank/DDBJ whole genome shotgun (WGS) entry which is preliminary data.</text>
</comment>
<evidence type="ECO:0000313" key="3">
    <source>
        <dbReference type="Proteomes" id="UP000823862"/>
    </source>
</evidence>
<proteinExistence type="predicted"/>
<dbReference type="InterPro" id="IPR038670">
    <property type="entry name" value="HslJ-like_sf"/>
</dbReference>